<dbReference type="EMBL" id="BAAANN010000012">
    <property type="protein sequence ID" value="GAA1961057.1"/>
    <property type="molecule type" value="Genomic_DNA"/>
</dbReference>
<evidence type="ECO:0000313" key="3">
    <source>
        <dbReference type="Proteomes" id="UP001501116"/>
    </source>
</evidence>
<dbReference type="InterPro" id="IPR036388">
    <property type="entry name" value="WH-like_DNA-bd_sf"/>
</dbReference>
<dbReference type="Proteomes" id="UP001501116">
    <property type="component" value="Unassembled WGS sequence"/>
</dbReference>
<evidence type="ECO:0000313" key="2">
    <source>
        <dbReference type="EMBL" id="GAA1961057.1"/>
    </source>
</evidence>
<dbReference type="InterPro" id="IPR005149">
    <property type="entry name" value="Tscrpt_reg_PadR_N"/>
</dbReference>
<proteinExistence type="predicted"/>
<dbReference type="SUPFAM" id="SSF46785">
    <property type="entry name" value="Winged helix' DNA-binding domain"/>
    <property type="match status" value="1"/>
</dbReference>
<organism evidence="2 3">
    <name type="scientific">Amycolatopsis minnesotensis</name>
    <dbReference type="NCBI Taxonomy" id="337894"/>
    <lineage>
        <taxon>Bacteria</taxon>
        <taxon>Bacillati</taxon>
        <taxon>Actinomycetota</taxon>
        <taxon>Actinomycetes</taxon>
        <taxon>Pseudonocardiales</taxon>
        <taxon>Pseudonocardiaceae</taxon>
        <taxon>Amycolatopsis</taxon>
    </lineage>
</organism>
<dbReference type="InterPro" id="IPR036390">
    <property type="entry name" value="WH_DNA-bd_sf"/>
</dbReference>
<keyword evidence="3" id="KW-1185">Reference proteome</keyword>
<dbReference type="PANTHER" id="PTHR33169">
    <property type="entry name" value="PADR-FAMILY TRANSCRIPTIONAL REGULATOR"/>
    <property type="match status" value="1"/>
</dbReference>
<name>A0ABN2QZS3_9PSEU</name>
<sequence length="230" mass="26416">MAPRGRTNPLALTVLVLLTERRMHPYEMSATLRERRKEDSIKLNYGSLYAVVESLQKRGLVEATETVRDGKRPERTVYAITEAGSEEMLDWLTDLIANPVKEYPQFEAALSLLPTLPPDRALELLETRLKTLRETDRTIEANFRAMDGTMPRLFLVEAEFAHALLRAELEFVDKLVGELRRGELVDLRLWRRIHELRRAGTMPEDLATFVTEEFGGEEVRRLTGTNEPPQ</sequence>
<feature type="domain" description="Transcription regulator PadR N-terminal" evidence="1">
    <location>
        <begin position="14"/>
        <end position="88"/>
    </location>
</feature>
<gene>
    <name evidence="2" type="ORF">GCM10009754_34820</name>
</gene>
<reference evidence="2 3" key="1">
    <citation type="journal article" date="2019" name="Int. J. Syst. Evol. Microbiol.">
        <title>The Global Catalogue of Microorganisms (GCM) 10K type strain sequencing project: providing services to taxonomists for standard genome sequencing and annotation.</title>
        <authorList>
            <consortium name="The Broad Institute Genomics Platform"/>
            <consortium name="The Broad Institute Genome Sequencing Center for Infectious Disease"/>
            <person name="Wu L."/>
            <person name="Ma J."/>
        </authorList>
    </citation>
    <scope>NUCLEOTIDE SEQUENCE [LARGE SCALE GENOMIC DNA]</scope>
    <source>
        <strain evidence="2 3">JCM 14545</strain>
    </source>
</reference>
<accession>A0ABN2QZS3</accession>
<comment type="caution">
    <text evidence="2">The sequence shown here is derived from an EMBL/GenBank/DDBJ whole genome shotgun (WGS) entry which is preliminary data.</text>
</comment>
<dbReference type="PANTHER" id="PTHR33169:SF27">
    <property type="entry name" value="TRANSCRIPTIONAL REGULATOR PADR FAMILY PROTEIN"/>
    <property type="match status" value="1"/>
</dbReference>
<dbReference type="InterPro" id="IPR052509">
    <property type="entry name" value="Metal_resp_DNA-bind_regulator"/>
</dbReference>
<protein>
    <submittedName>
        <fullName evidence="2">PadR family transcriptional regulator</fullName>
    </submittedName>
</protein>
<dbReference type="Pfam" id="PF03551">
    <property type="entry name" value="PadR"/>
    <property type="match status" value="1"/>
</dbReference>
<dbReference type="RefSeq" id="WP_344419148.1">
    <property type="nucleotide sequence ID" value="NZ_BAAANN010000012.1"/>
</dbReference>
<dbReference type="Gene3D" id="1.10.10.10">
    <property type="entry name" value="Winged helix-like DNA-binding domain superfamily/Winged helix DNA-binding domain"/>
    <property type="match status" value="1"/>
</dbReference>
<evidence type="ECO:0000259" key="1">
    <source>
        <dbReference type="Pfam" id="PF03551"/>
    </source>
</evidence>